<dbReference type="SUPFAM" id="SSF48452">
    <property type="entry name" value="TPR-like"/>
    <property type="match status" value="2"/>
</dbReference>
<dbReference type="PROSITE" id="PS00622">
    <property type="entry name" value="HTH_LUXR_1"/>
    <property type="match status" value="1"/>
</dbReference>
<protein>
    <submittedName>
        <fullName evidence="4">AAA family ATPase</fullName>
    </submittedName>
</protein>
<dbReference type="EMBL" id="JAEUAK010000008">
    <property type="protein sequence ID" value="MBW9054888.1"/>
    <property type="molecule type" value="Genomic_DNA"/>
</dbReference>
<dbReference type="Gene3D" id="1.25.40.10">
    <property type="entry name" value="Tetratricopeptide repeat domain"/>
    <property type="match status" value="2"/>
</dbReference>
<dbReference type="InterPro" id="IPR027417">
    <property type="entry name" value="P-loop_NTPase"/>
</dbReference>
<dbReference type="InterPro" id="IPR011990">
    <property type="entry name" value="TPR-like_helical_dom_sf"/>
</dbReference>
<name>A0ABS7GY19_9HYPH</name>
<organism evidence="4 5">
    <name type="scientific">Rhizobium mesosinicum</name>
    <dbReference type="NCBI Taxonomy" id="335017"/>
    <lineage>
        <taxon>Bacteria</taxon>
        <taxon>Pseudomonadati</taxon>
        <taxon>Pseudomonadota</taxon>
        <taxon>Alphaproteobacteria</taxon>
        <taxon>Hyphomicrobiales</taxon>
        <taxon>Rhizobiaceae</taxon>
        <taxon>Rhizobium/Agrobacterium group</taxon>
        <taxon>Rhizobium</taxon>
    </lineage>
</organism>
<dbReference type="Pfam" id="PF13191">
    <property type="entry name" value="AAA_16"/>
    <property type="match status" value="1"/>
</dbReference>
<sequence>MRLIERAANLDHLQSLLREAADGQGRLVLLEGEAGAGKSSLAAAFSRTVPAETRVLSGACENFGTAEPLGPWRDIARQARWTLTTISAGNWISLFSEVLDLLTADRQPTLLVIEDIHWADDATLNLIRYIGRRIRNTCLLAVLTARNDDTPGQTRLRRLLADIPPAHWLRIEVPPLSEAAVLELAQQKGLDGEAIFSATGGNAYFVSELVDAASRDRLPATIRDAVLARADTLSEAGREVLCAASTSPEAFAPDLIEAICGENTRTGLEACTACGLLVPAGDLFMFRHEIARQAIEQSLPPLRRRALNERALAYFRQCGDASVARMVHHANEAQDIDAILELAPKAAAEAGRLGAHRQAVRHYELALAHAADLDDARRACLYEGYAFECHLTGQMERAITAQTNALTLYRSLGDMRHVGDNMRWLSRLSYLAGDRKGADAFGRGAVEVLEQADAPAELAMGYSNLSQLGMLAGDAETATLYGERAIALVTTEDIARPEVLCHALNNVGTAICWREPERARQTLEEALAIALDHGFQEHAARAFTNRGWVEIQLHATAAAEDILARGIAYCIEHDLDTWRDYMRGELSELLTFLGRWDEAAAAAQSVVDNQNAPALSRYPSLVALAILKTRRGEPTGELLHEMEKFLANTFEFQRLSAHAALMAERAWLGLGDRNEALAGLRQASSLCSEDAAGSMIGFWTHILGETGLAADSTGGDAAVIAMLGGRWQEAADIWTDRRAPYFAALSLLDGDSDALYRALTALETLGATAVAAHVKEMIRKRSGRLATRGPRASTQANAAGLTTREMDVLRLIDQGRSNAEIGARLFVSSKTVDHHISSILAKLNARSRGQAAAEGRRLGLF</sequence>
<gene>
    <name evidence="4" type="ORF">JNB85_21020</name>
</gene>
<dbReference type="RefSeq" id="WP_220336234.1">
    <property type="nucleotide sequence ID" value="NZ_JAEUAK010000008.1"/>
</dbReference>
<reference evidence="4 5" key="1">
    <citation type="journal article" date="2021" name="MBio">
        <title>Poor Competitiveness of Bradyrhizobium in Pigeon Pea Root Colonization in Indian Soils.</title>
        <authorList>
            <person name="Chalasani D."/>
            <person name="Basu A."/>
            <person name="Pullabhotla S.V.S.R.N."/>
            <person name="Jorrin B."/>
            <person name="Neal A.L."/>
            <person name="Poole P.S."/>
            <person name="Podile A.R."/>
            <person name="Tkacz A."/>
        </authorList>
    </citation>
    <scope>NUCLEOTIDE SEQUENCE [LARGE SCALE GENOMIC DNA]</scope>
    <source>
        <strain evidence="4 5">HU56</strain>
    </source>
</reference>
<dbReference type="PANTHER" id="PTHR16305:SF35">
    <property type="entry name" value="TRANSCRIPTIONAL ACTIVATOR DOMAIN"/>
    <property type="match status" value="1"/>
</dbReference>
<dbReference type="Gene3D" id="3.40.50.300">
    <property type="entry name" value="P-loop containing nucleotide triphosphate hydrolases"/>
    <property type="match status" value="1"/>
</dbReference>
<keyword evidence="5" id="KW-1185">Reference proteome</keyword>
<dbReference type="Gene3D" id="1.10.10.10">
    <property type="entry name" value="Winged helix-like DNA-binding domain superfamily/Winged helix DNA-binding domain"/>
    <property type="match status" value="1"/>
</dbReference>
<dbReference type="Pfam" id="PF00196">
    <property type="entry name" value="GerE"/>
    <property type="match status" value="1"/>
</dbReference>
<dbReference type="PANTHER" id="PTHR16305">
    <property type="entry name" value="TESTICULAR SOLUBLE ADENYLYL CYCLASE"/>
    <property type="match status" value="1"/>
</dbReference>
<dbReference type="PRINTS" id="PR00038">
    <property type="entry name" value="HTHLUXR"/>
</dbReference>
<accession>A0ABS7GY19</accession>
<dbReference type="InterPro" id="IPR041664">
    <property type="entry name" value="AAA_16"/>
</dbReference>
<dbReference type="SUPFAM" id="SSF46894">
    <property type="entry name" value="C-terminal effector domain of the bipartite response regulators"/>
    <property type="match status" value="1"/>
</dbReference>
<dbReference type="InterPro" id="IPR016032">
    <property type="entry name" value="Sig_transdc_resp-reg_C-effctor"/>
</dbReference>
<keyword evidence="1" id="KW-0547">Nucleotide-binding</keyword>
<evidence type="ECO:0000256" key="1">
    <source>
        <dbReference type="ARBA" id="ARBA00022741"/>
    </source>
</evidence>
<evidence type="ECO:0000259" key="3">
    <source>
        <dbReference type="PROSITE" id="PS50043"/>
    </source>
</evidence>
<dbReference type="SMART" id="SM00421">
    <property type="entry name" value="HTH_LUXR"/>
    <property type="match status" value="1"/>
</dbReference>
<dbReference type="PROSITE" id="PS50043">
    <property type="entry name" value="HTH_LUXR_2"/>
    <property type="match status" value="1"/>
</dbReference>
<dbReference type="SUPFAM" id="SSF52540">
    <property type="entry name" value="P-loop containing nucleoside triphosphate hydrolases"/>
    <property type="match status" value="1"/>
</dbReference>
<evidence type="ECO:0000313" key="4">
    <source>
        <dbReference type="EMBL" id="MBW9054888.1"/>
    </source>
</evidence>
<comment type="caution">
    <text evidence="4">The sequence shown here is derived from an EMBL/GenBank/DDBJ whole genome shotgun (WGS) entry which is preliminary data.</text>
</comment>
<keyword evidence="2" id="KW-0067">ATP-binding</keyword>
<evidence type="ECO:0000256" key="2">
    <source>
        <dbReference type="ARBA" id="ARBA00022840"/>
    </source>
</evidence>
<dbReference type="InterPro" id="IPR000792">
    <property type="entry name" value="Tscrpt_reg_LuxR_C"/>
</dbReference>
<evidence type="ECO:0000313" key="5">
    <source>
        <dbReference type="Proteomes" id="UP000717752"/>
    </source>
</evidence>
<proteinExistence type="predicted"/>
<dbReference type="CDD" id="cd06170">
    <property type="entry name" value="LuxR_C_like"/>
    <property type="match status" value="1"/>
</dbReference>
<feature type="domain" description="HTH luxR-type" evidence="3">
    <location>
        <begin position="794"/>
        <end position="859"/>
    </location>
</feature>
<dbReference type="InterPro" id="IPR036388">
    <property type="entry name" value="WH-like_DNA-bd_sf"/>
</dbReference>
<dbReference type="Proteomes" id="UP000717752">
    <property type="component" value="Unassembled WGS sequence"/>
</dbReference>